<dbReference type="AlphaFoldDB" id="A0A1H9PPX6"/>
<dbReference type="PROSITE" id="PS51105">
    <property type="entry name" value="PTS_EIIC_TYPE_3"/>
    <property type="match status" value="1"/>
</dbReference>
<dbReference type="GO" id="GO:0008982">
    <property type="term" value="F:protein-N(PI)-phosphohistidine-sugar phosphotransferase activity"/>
    <property type="evidence" value="ECO:0007669"/>
    <property type="project" value="UniProtKB-UniRule"/>
</dbReference>
<evidence type="ECO:0000256" key="6">
    <source>
        <dbReference type="ARBA" id="ARBA00022989"/>
    </source>
</evidence>
<keyword evidence="4 8" id="KW-0762">Sugar transport</keyword>
<evidence type="ECO:0000256" key="2">
    <source>
        <dbReference type="ARBA" id="ARBA00022448"/>
    </source>
</evidence>
<dbReference type="RefSeq" id="WP_078687424.1">
    <property type="nucleotide sequence ID" value="NZ_FNWT01000004.1"/>
</dbReference>
<dbReference type="GO" id="GO:1901264">
    <property type="term" value="P:carbohydrate derivative transport"/>
    <property type="evidence" value="ECO:0007669"/>
    <property type="project" value="TreeGrafter"/>
</dbReference>
<evidence type="ECO:0000256" key="9">
    <source>
        <dbReference type="SAM" id="Phobius"/>
    </source>
</evidence>
<feature type="transmembrane region" description="Helical" evidence="9">
    <location>
        <begin position="70"/>
        <end position="95"/>
    </location>
</feature>
<dbReference type="PIRSF" id="PIRSF006351">
    <property type="entry name" value="PTS_EIIC-Cellobiose"/>
    <property type="match status" value="1"/>
</dbReference>
<feature type="transmembrane region" description="Helical" evidence="9">
    <location>
        <begin position="298"/>
        <end position="317"/>
    </location>
</feature>
<comment type="function">
    <text evidence="8">The phosphoenolpyruvate-dependent sugar phosphotransferase system (PTS), a major carbohydrate active -transport system, catalyzes the phosphorylation of incoming sugar substrates concomitant with their translocation across the cell membrane.</text>
</comment>
<dbReference type="Proteomes" id="UP000199135">
    <property type="component" value="Unassembled WGS sequence"/>
</dbReference>
<evidence type="ECO:0000313" key="12">
    <source>
        <dbReference type="EMBL" id="SER50264.1"/>
    </source>
</evidence>
<keyword evidence="6 9" id="KW-1133">Transmembrane helix</keyword>
<dbReference type="GO" id="GO:0005886">
    <property type="term" value="C:plasma membrane"/>
    <property type="evidence" value="ECO:0007669"/>
    <property type="project" value="UniProtKB-SubCell"/>
</dbReference>
<feature type="transmembrane region" description="Helical" evidence="9">
    <location>
        <begin position="329"/>
        <end position="350"/>
    </location>
</feature>
<dbReference type="PANTHER" id="PTHR33989">
    <property type="match status" value="1"/>
</dbReference>
<sequence length="474" mass="49451">MAEESKGQAFLDKFAEVSARIGNQIHLRTLRDAFATVMPLYILAGIAVFVSQVLFPLFLSGDSLSAAQVWGSAVTLGTLNFAAVILAGVLGYCFAVNKHFENAISCVVVGISAFVIMMPQTIVATLGSAVYATNAADKTAATLSYAVDSFSGALGMADGYALSGVDVTGAFATSNTGANGLFGAIIIGLLAATVFIKLSGLEKLKVNLGEGVPPAVADSFNVMIPMLLTLSLFALVAAVLAGFGTDLLTLIATGIAAPLKGIMNAGPWAVIVIYTLANLLFCLGIHQSTISGVLAEPILTMLIIDNMATFAAGQPIPADHYMNMQIVNSFALIGGSGCTFALLLDTFLFSRNKGSKEVAKLSILPGLFNINEPVIYGYPIVFNLPLMIPFVLIPDLLIAATYGLTCAGVIAPCVVQAPWTTPPVISALLATGGDWRAAVWQVIEIAGAMAIYLPFMKVSERAVQKQLELEANAA</sequence>
<dbReference type="InterPro" id="IPR004796">
    <property type="entry name" value="PTS_IIC_cello"/>
</dbReference>
<protein>
    <recommendedName>
        <fullName evidence="8">Permease IIC component</fullName>
    </recommendedName>
</protein>
<evidence type="ECO:0000256" key="1">
    <source>
        <dbReference type="ARBA" id="ARBA00004651"/>
    </source>
</evidence>
<reference evidence="13 14" key="2">
    <citation type="submission" date="2016-10" db="EMBL/GenBank/DDBJ databases">
        <authorList>
            <person name="Varghese N."/>
            <person name="Submissions S."/>
        </authorList>
    </citation>
    <scope>NUCLEOTIDE SEQUENCE [LARGE SCALE GENOMIC DNA]</scope>
    <source>
        <strain evidence="13">KHGC19</strain>
        <strain evidence="11 14">WCP15</strain>
    </source>
</reference>
<keyword evidence="14" id="KW-1185">Reference proteome</keyword>
<proteinExistence type="predicted"/>
<feature type="domain" description="PTS EIIC type-3" evidence="10">
    <location>
        <begin position="10"/>
        <end position="455"/>
    </location>
</feature>
<dbReference type="InterPro" id="IPR051088">
    <property type="entry name" value="PTS_Sugar-EIIC/EIIB"/>
</dbReference>
<feature type="transmembrane region" description="Helical" evidence="9">
    <location>
        <begin position="437"/>
        <end position="455"/>
    </location>
</feature>
<feature type="transmembrane region" description="Helical" evidence="9">
    <location>
        <begin position="396"/>
        <end position="417"/>
    </location>
</feature>
<keyword evidence="2 8" id="KW-0813">Transport</keyword>
<dbReference type="EMBL" id="FNWT01000004">
    <property type="protein sequence ID" value="SEH52492.1"/>
    <property type="molecule type" value="Genomic_DNA"/>
</dbReference>
<dbReference type="InterPro" id="IPR003352">
    <property type="entry name" value="PTS_EIIC"/>
</dbReference>
<keyword evidence="3 8" id="KW-1003">Cell membrane</keyword>
<keyword evidence="7 8" id="KW-0472">Membrane</keyword>
<reference evidence="12" key="1">
    <citation type="submission" date="2016-10" db="EMBL/GenBank/DDBJ databases">
        <authorList>
            <person name="de Groot N.N."/>
        </authorList>
    </citation>
    <scope>NUCLEOTIDE SEQUENCE [LARGE SCALE GENOMIC DNA]</scope>
    <source>
        <strain evidence="12">KHGC19</strain>
    </source>
</reference>
<dbReference type="Proteomes" id="UP000199128">
    <property type="component" value="Unassembled WGS sequence"/>
</dbReference>
<feature type="transmembrane region" description="Helical" evidence="9">
    <location>
        <begin position="107"/>
        <end position="132"/>
    </location>
</feature>
<dbReference type="GO" id="GO:0009401">
    <property type="term" value="P:phosphoenolpyruvate-dependent sugar phosphotransferase system"/>
    <property type="evidence" value="ECO:0007669"/>
    <property type="project" value="InterPro"/>
</dbReference>
<evidence type="ECO:0000259" key="10">
    <source>
        <dbReference type="PROSITE" id="PS51105"/>
    </source>
</evidence>
<evidence type="ECO:0000256" key="5">
    <source>
        <dbReference type="ARBA" id="ARBA00022692"/>
    </source>
</evidence>
<evidence type="ECO:0000256" key="3">
    <source>
        <dbReference type="ARBA" id="ARBA00022475"/>
    </source>
</evidence>
<dbReference type="InterPro" id="IPR004501">
    <property type="entry name" value="PTS_EIIC_3"/>
</dbReference>
<evidence type="ECO:0000313" key="14">
    <source>
        <dbReference type="Proteomes" id="UP000199135"/>
    </source>
</evidence>
<dbReference type="PANTHER" id="PTHR33989:SF10">
    <property type="entry name" value="PERMEASE IIC COMPONENT"/>
    <property type="match status" value="1"/>
</dbReference>
<feature type="transmembrane region" description="Helical" evidence="9">
    <location>
        <begin position="265"/>
        <end position="286"/>
    </location>
</feature>
<evidence type="ECO:0000256" key="8">
    <source>
        <dbReference type="PIRNR" id="PIRNR006351"/>
    </source>
</evidence>
<gene>
    <name evidence="12" type="ORF">SAMN05216446_1112</name>
    <name evidence="11" type="ORF">SAMN05216447_104169</name>
</gene>
<feature type="transmembrane region" description="Helical" evidence="9">
    <location>
        <begin position="222"/>
        <end position="245"/>
    </location>
</feature>
<dbReference type="EMBL" id="FOGP01000003">
    <property type="protein sequence ID" value="SER50264.1"/>
    <property type="molecule type" value="Genomic_DNA"/>
</dbReference>
<name>A0A1H9PPX6_9ACTN</name>
<evidence type="ECO:0000256" key="4">
    <source>
        <dbReference type="ARBA" id="ARBA00022597"/>
    </source>
</evidence>
<feature type="transmembrane region" description="Helical" evidence="9">
    <location>
        <begin position="33"/>
        <end position="58"/>
    </location>
</feature>
<evidence type="ECO:0000313" key="13">
    <source>
        <dbReference type="Proteomes" id="UP000199128"/>
    </source>
</evidence>
<organism evidence="12 13">
    <name type="scientific">Parafannyhessea umbonata</name>
    <dbReference type="NCBI Taxonomy" id="604330"/>
    <lineage>
        <taxon>Bacteria</taxon>
        <taxon>Bacillati</taxon>
        <taxon>Actinomycetota</taxon>
        <taxon>Coriobacteriia</taxon>
        <taxon>Coriobacteriales</taxon>
        <taxon>Atopobiaceae</taxon>
        <taxon>Parafannyhessea</taxon>
    </lineage>
</organism>
<keyword evidence="5 9" id="KW-0812">Transmembrane</keyword>
<feature type="transmembrane region" description="Helical" evidence="9">
    <location>
        <begin position="181"/>
        <end position="201"/>
    </location>
</feature>
<evidence type="ECO:0000256" key="7">
    <source>
        <dbReference type="ARBA" id="ARBA00023136"/>
    </source>
</evidence>
<evidence type="ECO:0000313" key="11">
    <source>
        <dbReference type="EMBL" id="SEH52492.1"/>
    </source>
</evidence>
<accession>A0A1H9PPX6</accession>
<comment type="subcellular location">
    <subcellularLocation>
        <location evidence="1">Cell membrane</location>
        <topology evidence="1">Multi-pass membrane protein</topology>
    </subcellularLocation>
</comment>
<dbReference type="Pfam" id="PF02378">
    <property type="entry name" value="PTS_EIIC"/>
    <property type="match status" value="1"/>
</dbReference>